<evidence type="ECO:0000313" key="2">
    <source>
        <dbReference type="EMBL" id="MFA0811024.1"/>
    </source>
</evidence>
<dbReference type="Proteomes" id="UP001569428">
    <property type="component" value="Unassembled WGS sequence"/>
</dbReference>
<sequence length="68" mass="8170">MMTDKDKMKRLAEARQRKDWTQKEIEEFAKRRSRELKKISEDTEEPDHLASGTQKSIEEICKDDDKEE</sequence>
<evidence type="ECO:0000256" key="1">
    <source>
        <dbReference type="SAM" id="MobiDB-lite"/>
    </source>
</evidence>
<reference evidence="2 3" key="1">
    <citation type="submission" date="2024-08" db="EMBL/GenBank/DDBJ databases">
        <authorList>
            <person name="Ishaq N."/>
        </authorList>
    </citation>
    <scope>NUCLEOTIDE SEQUENCE [LARGE SCALE GENOMIC DNA]</scope>
    <source>
        <strain evidence="2 3">DSM 18651</strain>
    </source>
</reference>
<gene>
    <name evidence="2" type="ORF">ACCI49_08835</name>
</gene>
<evidence type="ECO:0008006" key="4">
    <source>
        <dbReference type="Google" id="ProtNLM"/>
    </source>
</evidence>
<feature type="compositionally biased region" description="Basic and acidic residues" evidence="1">
    <location>
        <begin position="56"/>
        <end position="68"/>
    </location>
</feature>
<organism evidence="2 3">
    <name type="scientific">Microbulbifer epialgicus</name>
    <dbReference type="NCBI Taxonomy" id="393907"/>
    <lineage>
        <taxon>Bacteria</taxon>
        <taxon>Pseudomonadati</taxon>
        <taxon>Pseudomonadota</taxon>
        <taxon>Gammaproteobacteria</taxon>
        <taxon>Cellvibrionales</taxon>
        <taxon>Microbulbiferaceae</taxon>
        <taxon>Microbulbifer</taxon>
    </lineage>
</organism>
<name>A0ABV4NZ10_9GAMM</name>
<dbReference type="RefSeq" id="WP_371838596.1">
    <property type="nucleotide sequence ID" value="NZ_JBGMEK010000015.1"/>
</dbReference>
<proteinExistence type="predicted"/>
<evidence type="ECO:0000313" key="3">
    <source>
        <dbReference type="Proteomes" id="UP001569428"/>
    </source>
</evidence>
<feature type="region of interest" description="Disordered" evidence="1">
    <location>
        <begin position="1"/>
        <end position="22"/>
    </location>
</feature>
<accession>A0ABV4NZ10</accession>
<feature type="region of interest" description="Disordered" evidence="1">
    <location>
        <begin position="34"/>
        <end position="68"/>
    </location>
</feature>
<keyword evidence="3" id="KW-1185">Reference proteome</keyword>
<comment type="caution">
    <text evidence="2">The sequence shown here is derived from an EMBL/GenBank/DDBJ whole genome shotgun (WGS) entry which is preliminary data.</text>
</comment>
<dbReference type="EMBL" id="JBGMEK010000015">
    <property type="protein sequence ID" value="MFA0811024.1"/>
    <property type="molecule type" value="Genomic_DNA"/>
</dbReference>
<protein>
    <recommendedName>
        <fullName evidence="4">Transcriptional regulator</fullName>
    </recommendedName>
</protein>